<keyword evidence="3" id="KW-0548">Nucleotidyltransferase</keyword>
<dbReference type="Proteomes" id="UP000886005">
    <property type="component" value="Unassembled WGS sequence"/>
</dbReference>
<dbReference type="InterPro" id="IPR039741">
    <property type="entry name" value="UDP-sugar_pyrophosphorylase"/>
</dbReference>
<accession>A0A7V1LMA8</accession>
<evidence type="ECO:0000313" key="4">
    <source>
        <dbReference type="EMBL" id="HED10608.1"/>
    </source>
</evidence>
<dbReference type="Pfam" id="PF01704">
    <property type="entry name" value="UDPGP"/>
    <property type="match status" value="1"/>
</dbReference>
<dbReference type="GO" id="GO:0070569">
    <property type="term" value="F:uridylyltransferase activity"/>
    <property type="evidence" value="ECO:0007669"/>
    <property type="project" value="InterPro"/>
</dbReference>
<dbReference type="AlphaFoldDB" id="A0A7V1LMA8"/>
<evidence type="ECO:0000256" key="1">
    <source>
        <dbReference type="ARBA" id="ARBA00010401"/>
    </source>
</evidence>
<comment type="caution">
    <text evidence="4">The sequence shown here is derived from an EMBL/GenBank/DDBJ whole genome shotgun (WGS) entry which is preliminary data.</text>
</comment>
<gene>
    <name evidence="4" type="ORF">ENJ10_07950</name>
</gene>
<organism evidence="4">
    <name type="scientific">Caldithrix abyssi</name>
    <dbReference type="NCBI Taxonomy" id="187145"/>
    <lineage>
        <taxon>Bacteria</taxon>
        <taxon>Pseudomonadati</taxon>
        <taxon>Calditrichota</taxon>
        <taxon>Calditrichia</taxon>
        <taxon>Calditrichales</taxon>
        <taxon>Calditrichaceae</taxon>
        <taxon>Caldithrix</taxon>
    </lineage>
</organism>
<dbReference type="Gene3D" id="3.90.550.10">
    <property type="entry name" value="Spore Coat Polysaccharide Biosynthesis Protein SpsA, Chain A"/>
    <property type="match status" value="1"/>
</dbReference>
<name>A0A7V1LMA8_CALAY</name>
<reference evidence="4" key="1">
    <citation type="journal article" date="2020" name="mSystems">
        <title>Genome- and Community-Level Interaction Insights into Carbon Utilization and Element Cycling Functions of Hydrothermarchaeota in Hydrothermal Sediment.</title>
        <authorList>
            <person name="Zhou Z."/>
            <person name="Liu Y."/>
            <person name="Xu W."/>
            <person name="Pan J."/>
            <person name="Luo Z.H."/>
            <person name="Li M."/>
        </authorList>
    </citation>
    <scope>NUCLEOTIDE SEQUENCE [LARGE SCALE GENOMIC DNA]</scope>
    <source>
        <strain evidence="4">HyVt-456</strain>
    </source>
</reference>
<dbReference type="SUPFAM" id="SSF53448">
    <property type="entry name" value="Nucleotide-diphospho-sugar transferases"/>
    <property type="match status" value="1"/>
</dbReference>
<protein>
    <submittedName>
        <fullName evidence="4">UDPGP type 1 family protein</fullName>
    </submittedName>
</protein>
<evidence type="ECO:0000256" key="3">
    <source>
        <dbReference type="ARBA" id="ARBA00022695"/>
    </source>
</evidence>
<evidence type="ECO:0000256" key="2">
    <source>
        <dbReference type="ARBA" id="ARBA00022679"/>
    </source>
</evidence>
<proteinExistence type="inferred from homology"/>
<dbReference type="CDD" id="cd04193">
    <property type="entry name" value="UDPGlcNAc_PPase"/>
    <property type="match status" value="1"/>
</dbReference>
<dbReference type="PANTHER" id="PTHR11952:SF2">
    <property type="entry name" value="LD24639P"/>
    <property type="match status" value="1"/>
</dbReference>
<comment type="similarity">
    <text evidence="1">Belongs to the UDPGP type 1 family.</text>
</comment>
<keyword evidence="2" id="KW-0808">Transferase</keyword>
<dbReference type="InterPro" id="IPR029044">
    <property type="entry name" value="Nucleotide-diphossugar_trans"/>
</dbReference>
<dbReference type="InterPro" id="IPR002618">
    <property type="entry name" value="UDPGP_fam"/>
</dbReference>
<dbReference type="PANTHER" id="PTHR11952">
    <property type="entry name" value="UDP- GLUCOSE PYROPHOSPHORYLASE"/>
    <property type="match status" value="1"/>
</dbReference>
<sequence length="463" mass="52140">MEYREALALLKAHHQEQVLRFWDELNDREKAHLLDQIARIDFDNLEKLIALTRVRDESAVVEMTEAPVIKLSERAALDKKMRKTGEQALSRGEVAVFLVAGGQGSRLGFEGPKGIFPVTPVKNKSLFQLHAEKIRARATRYGCVIPWYIMTSQSNHDDTIRFFRENRFFGLNPADVMFFRQEMLPSVDAAGKLILAEKHALFMSPNGHGGSLKALWDSGAVADMKGRGIKYLFYFQVDNVLTKIGDPEFIGYHIDAGAEMSNKVVHKAYPEEKMGVICKMGDRLGVVEYSDMSDEQMQATGEDGQLKYWAGSIAIHIINVSFLEKENDQGFRLPYHVAHKQIPYVDEEGRKVVPAEKNGFKFETFVFDALQHTERILSLEVERAEEFSALKNGSGVDSPATARRDLNLLYARWLEQAGIGVPRDEQDLPAGNIEISPLFADEAGALLAAKKRIPSITFPFYLE</sequence>
<dbReference type="EMBL" id="DRLD01000219">
    <property type="protein sequence ID" value="HED10608.1"/>
    <property type="molecule type" value="Genomic_DNA"/>
</dbReference>